<feature type="compositionally biased region" description="Basic and acidic residues" evidence="1">
    <location>
        <begin position="186"/>
        <end position="196"/>
    </location>
</feature>
<keyword evidence="3" id="KW-1185">Reference proteome</keyword>
<dbReference type="KEGG" id="nwl:NWFMUON74_52160"/>
<dbReference type="InterPro" id="IPR027417">
    <property type="entry name" value="P-loop_NTPase"/>
</dbReference>
<evidence type="ECO:0000313" key="2">
    <source>
        <dbReference type="EMBL" id="BCK57444.1"/>
    </source>
</evidence>
<dbReference type="Gene3D" id="3.40.50.300">
    <property type="entry name" value="P-loop containing nucleotide triphosphate hydrolases"/>
    <property type="match status" value="1"/>
</dbReference>
<sequence>MTSPIARPTDCAPVLDFRPECSPATSAQPAPADAPQEVIRITPEAPPIPGADSGPLKHLDGLHLPDIDASDLLHAAEVTAAFGGTVTAVTAAAMVAGSSWLFAWTPVRLRNFAFGAGLLPASSLALDGWHGPSNAVAHGAAEVAAGMPITGIASASVVLVPTGWMMAALMSARFAHILETRGRKSMDRTKRSEWARQQRQQRSAARLSRTELPLTRGTVNPRIVIGRAARRVSVAPAKSVTGRLSGRHDDVFTVDWLAFGEHFACVGGPGSGKTTAMDRMILSWWTTGWRRHTQWWRTDRPGRPLAIVLDLKGAQDARRNARKVAAAAMRLGIPRERIGIFPDETHLSLWTGTAEDMRPRFEALIGAGVDASGMDPAEAYYMQARKTLLHLVIDMPDRAKKLGPGENPPRDSVEFMRRMNKNVLVKGWAGHDGEQDEITAITYEGKTTPILLSERSAMANLFRELGSALDGERDLAEFDLVYCCLEGTTAPILAKAQFAALISMVFALAGRDHGRAVHLFCDEFAQVCGDEGAARTVELLRSAGCGSGWFTQSWMGLGPNDDARHRLLDSCSGGVFVMRSYSAGQLAEKIGTRPTFAKSRKLIGGTRDGDEGNVQPDDSFIVPPAVLASFAPGDVVHVIGGKATFGHVSALDPDQVRPLPGLTESTTPQADQATVTEGA</sequence>
<evidence type="ECO:0000313" key="3">
    <source>
        <dbReference type="Proteomes" id="UP000516173"/>
    </source>
</evidence>
<feature type="compositionally biased region" description="Polar residues" evidence="1">
    <location>
        <begin position="663"/>
        <end position="679"/>
    </location>
</feature>
<dbReference type="GeneID" id="80349655"/>
<dbReference type="RefSeq" id="WP_187684348.1">
    <property type="nucleotide sequence ID" value="NZ_AP023396.1"/>
</dbReference>
<dbReference type="Proteomes" id="UP000516173">
    <property type="component" value="Chromosome"/>
</dbReference>
<reference evidence="2 3" key="1">
    <citation type="submission" date="2020-08" db="EMBL/GenBank/DDBJ databases">
        <title>Genome Sequencing of Nocardia wallacei strain FMUON74 and assembly.</title>
        <authorList>
            <person name="Toyokawa M."/>
            <person name="Uesaka K."/>
        </authorList>
    </citation>
    <scope>NUCLEOTIDE SEQUENCE [LARGE SCALE GENOMIC DNA]</scope>
    <source>
        <strain evidence="2 3">FMUON74</strain>
    </source>
</reference>
<dbReference type="AlphaFoldDB" id="A0A7G1KWE6"/>
<name>A0A7G1KWE6_9NOCA</name>
<dbReference type="SUPFAM" id="SSF52540">
    <property type="entry name" value="P-loop containing nucleoside triphosphate hydrolases"/>
    <property type="match status" value="1"/>
</dbReference>
<gene>
    <name evidence="2" type="ORF">NWFMUON74_52160</name>
</gene>
<protein>
    <recommendedName>
        <fullName evidence="4">TraD/TraG TraM recognition site domain-containing protein</fullName>
    </recommendedName>
</protein>
<organism evidence="2 3">
    <name type="scientific">Nocardia wallacei</name>
    <dbReference type="NCBI Taxonomy" id="480035"/>
    <lineage>
        <taxon>Bacteria</taxon>
        <taxon>Bacillati</taxon>
        <taxon>Actinomycetota</taxon>
        <taxon>Actinomycetes</taxon>
        <taxon>Mycobacteriales</taxon>
        <taxon>Nocardiaceae</taxon>
        <taxon>Nocardia</taxon>
    </lineage>
</organism>
<feature type="compositionally biased region" description="Low complexity" evidence="1">
    <location>
        <begin position="197"/>
        <end position="207"/>
    </location>
</feature>
<feature type="region of interest" description="Disordered" evidence="1">
    <location>
        <begin position="186"/>
        <end position="208"/>
    </location>
</feature>
<dbReference type="EMBL" id="AP023396">
    <property type="protein sequence ID" value="BCK57444.1"/>
    <property type="molecule type" value="Genomic_DNA"/>
</dbReference>
<proteinExistence type="predicted"/>
<evidence type="ECO:0008006" key="4">
    <source>
        <dbReference type="Google" id="ProtNLM"/>
    </source>
</evidence>
<feature type="region of interest" description="Disordered" evidence="1">
    <location>
        <begin position="1"/>
        <end position="35"/>
    </location>
</feature>
<accession>A0A7G1KWE6</accession>
<feature type="region of interest" description="Disordered" evidence="1">
    <location>
        <begin position="656"/>
        <end position="679"/>
    </location>
</feature>
<evidence type="ECO:0000256" key="1">
    <source>
        <dbReference type="SAM" id="MobiDB-lite"/>
    </source>
</evidence>